<evidence type="ECO:0000259" key="17">
    <source>
        <dbReference type="PROSITE" id="PS51198"/>
    </source>
</evidence>
<gene>
    <name evidence="19" type="ORF">L618_000600001390</name>
</gene>
<dbReference type="Pfam" id="PF00580">
    <property type="entry name" value="UvrD-helicase"/>
    <property type="match status" value="1"/>
</dbReference>
<keyword evidence="9" id="KW-0238">DNA-binding</keyword>
<evidence type="ECO:0000256" key="9">
    <source>
        <dbReference type="ARBA" id="ARBA00023125"/>
    </source>
</evidence>
<evidence type="ECO:0000313" key="20">
    <source>
        <dbReference type="Proteomes" id="UP000317573"/>
    </source>
</evidence>
<keyword evidence="5 15" id="KW-0378">Hydrolase</keyword>
<dbReference type="PANTHER" id="PTHR11070">
    <property type="entry name" value="UVRD / RECB / PCRA DNA HELICASE FAMILY MEMBER"/>
    <property type="match status" value="1"/>
</dbReference>
<dbReference type="PANTHER" id="PTHR11070:SF59">
    <property type="entry name" value="DNA 3'-5' HELICASE"/>
    <property type="match status" value="1"/>
</dbReference>
<reference evidence="19 20" key="1">
    <citation type="submission" date="2019-07" db="EMBL/GenBank/DDBJ databases">
        <title>Genome sequencing of lignin-degrading bacterial isolates.</title>
        <authorList>
            <person name="Gladden J."/>
        </authorList>
    </citation>
    <scope>NUCLEOTIDE SEQUENCE [LARGE SCALE GENOMIC DNA]</scope>
    <source>
        <strain evidence="19 20">J45</strain>
    </source>
</reference>
<keyword evidence="6 15" id="KW-0347">Helicase</keyword>
<comment type="similarity">
    <text evidence="1">Belongs to the helicase family. UvrD subfamily.</text>
</comment>
<dbReference type="InterPro" id="IPR000212">
    <property type="entry name" value="DNA_helicase_UvrD/REP"/>
</dbReference>
<evidence type="ECO:0000256" key="1">
    <source>
        <dbReference type="ARBA" id="ARBA00009922"/>
    </source>
</evidence>
<dbReference type="PROSITE" id="PS51217">
    <property type="entry name" value="UVRD_HELICASE_CTER"/>
    <property type="match status" value="1"/>
</dbReference>
<dbReference type="InterPro" id="IPR027417">
    <property type="entry name" value="P-loop_NTPase"/>
</dbReference>
<comment type="catalytic activity">
    <reaction evidence="12">
        <text>Couples ATP hydrolysis with the unwinding of duplex DNA by translocating in the 3'-5' direction.</text>
        <dbReference type="EC" id="5.6.2.4"/>
    </reaction>
</comment>
<protein>
    <recommendedName>
        <fullName evidence="13">DNA 3'-5' helicase</fullName>
        <ecNumber evidence="13">5.6.2.4</ecNumber>
    </recommendedName>
</protein>
<dbReference type="Pfam" id="PF12705">
    <property type="entry name" value="PDDEXK_1"/>
    <property type="match status" value="1"/>
</dbReference>
<dbReference type="Proteomes" id="UP000317573">
    <property type="component" value="Unassembled WGS sequence"/>
</dbReference>
<keyword evidence="3 15" id="KW-0547">Nucleotide-binding</keyword>
<dbReference type="EC" id="5.6.2.4" evidence="13"/>
<dbReference type="Gene3D" id="3.90.320.10">
    <property type="match status" value="1"/>
</dbReference>
<dbReference type="GO" id="GO:0000725">
    <property type="term" value="P:recombinational repair"/>
    <property type="evidence" value="ECO:0007669"/>
    <property type="project" value="TreeGrafter"/>
</dbReference>
<dbReference type="GO" id="GO:0005524">
    <property type="term" value="F:ATP binding"/>
    <property type="evidence" value="ECO:0007669"/>
    <property type="project" value="UniProtKB-UniRule"/>
</dbReference>
<keyword evidence="8 15" id="KW-0067">ATP-binding</keyword>
<dbReference type="GO" id="GO:0003677">
    <property type="term" value="F:DNA binding"/>
    <property type="evidence" value="ECO:0007669"/>
    <property type="project" value="UniProtKB-KW"/>
</dbReference>
<feature type="binding site" evidence="15">
    <location>
        <begin position="81"/>
        <end position="88"/>
    </location>
    <ligand>
        <name>ATP</name>
        <dbReference type="ChEBI" id="CHEBI:30616"/>
    </ligand>
</feature>
<feature type="region of interest" description="Disordered" evidence="16">
    <location>
        <begin position="1"/>
        <end position="36"/>
    </location>
</feature>
<evidence type="ECO:0000256" key="4">
    <source>
        <dbReference type="ARBA" id="ARBA00022763"/>
    </source>
</evidence>
<feature type="domain" description="UvrD-like helicase C-terminal" evidence="18">
    <location>
        <begin position="373"/>
        <end position="683"/>
    </location>
</feature>
<keyword evidence="2" id="KW-0540">Nuclease</keyword>
<evidence type="ECO:0000313" key="19">
    <source>
        <dbReference type="EMBL" id="TWH09186.1"/>
    </source>
</evidence>
<evidence type="ECO:0000256" key="14">
    <source>
        <dbReference type="ARBA" id="ARBA00048988"/>
    </source>
</evidence>
<evidence type="ECO:0000256" key="7">
    <source>
        <dbReference type="ARBA" id="ARBA00022839"/>
    </source>
</evidence>
<dbReference type="Gene3D" id="1.10.10.160">
    <property type="match status" value="1"/>
</dbReference>
<evidence type="ECO:0000256" key="16">
    <source>
        <dbReference type="SAM" id="MobiDB-lite"/>
    </source>
</evidence>
<sequence>MLDVDTGTPDLRPPRPQVTDLPATVSRMSEPQIPDRVRRPAARLVRRSAEAPPAREWPDDVRVLFDDAPPSLRWRPWQVLGGPGTGKTSLLVDLAVHRIASGADPESVLILTHSRRAATAVREAITAGLIALGDGAVPRATREPLVRTVHSYAFAVLRLQASAHGNPPPRLITGAEQDAVLRELLRGDIDDGAGMWPERLRPALGMTGFAVELRDLMLRANERGLGPEDLVALGERRNRQEWVAAGRFAERYEQVMLLRGAVGLEAPEATAPALDAAELVGAALASFATEPDLLAAERGRIRHLLVDDAQHLDPQAADLVRVIGTGTRTSTIAGDPDQAVFGFRGADTSFLESLGEADGSRRIVLGVNHRAAPEVASLADGIARRLPGLPPHRGMAGHRVEESDPGQVRVAVCSSQAKEAALVADTLRRSHLVDGVPWSRMAIVVRSVPRVLAPLRRALLAAGVPMTTAASELPLARQHSVAGLLLVLRAVSDSGFGGDEALALLSGPIGGAEPVALRRLRRGLRRVELASGNDRDSAELLRILLTEGDDTAENAHLIRGLTDVEAAPLKKVLGVLRKARSAALRGGGLEDVLWEAWQATGLERRWAAASAWGGPIGAQADRDLDGVVALFDAAADYVDRLPRAHIAGFVDYLTEQEIPATSRTRVAAESEAVTVVSAHSAAGREWDVVVVAGVQEGLWPSLRARGTLLGIEALIDAVSGADGGDEAGARLSRTAPLLAEERRLFLVACSRARTHLLVTAVDSVSGDSELVRSRFVDELRGVGTDDLDASDDLLAEPVPDEVRTRVLALPALVAELRSVVCDPELAETEPERQQRAAQQLARLARAGVRGAHPDDWYGTADPSTADPLWDPDDDAVRLSPSTVEQLTTCPLRWMFERHGGSDGENSHAVTGTLVHTLVQALAGRIPPDRIDQALEKAWDSVDLGAEWYARRELERTRRMLDTFSTWLQGTRGELTEIGVEIKVDGILEPDSDDKPRVRLRGRIDRLERDAEGRPVVIDVKTAKNPVSKDAARDHAQLAAYQVAAAAGAIEGEPASEPGGARLVFVAKPHNKEGATQRVQPPLDEDGLAQWREIIHDAAAATRGPRFVARVNDGCRHCPVLSSCPAHDEGRQVTGE</sequence>
<keyword evidence="11" id="KW-0413">Isomerase</keyword>
<evidence type="ECO:0000256" key="2">
    <source>
        <dbReference type="ARBA" id="ARBA00022722"/>
    </source>
</evidence>
<evidence type="ECO:0000256" key="11">
    <source>
        <dbReference type="ARBA" id="ARBA00023235"/>
    </source>
</evidence>
<keyword evidence="10" id="KW-0234">DNA repair</keyword>
<dbReference type="InterPro" id="IPR014016">
    <property type="entry name" value="UvrD-like_ATP-bd"/>
</dbReference>
<dbReference type="Gene3D" id="1.10.486.10">
    <property type="entry name" value="PCRA, domain 4"/>
    <property type="match status" value="1"/>
</dbReference>
<organism evidence="19 20">
    <name type="scientific">Rhodococcus rhodochrous J45</name>
    <dbReference type="NCBI Taxonomy" id="935266"/>
    <lineage>
        <taxon>Bacteria</taxon>
        <taxon>Bacillati</taxon>
        <taxon>Actinomycetota</taxon>
        <taxon>Actinomycetes</taxon>
        <taxon>Mycobacteriales</taxon>
        <taxon>Nocardiaceae</taxon>
        <taxon>Rhodococcus</taxon>
    </lineage>
</organism>
<evidence type="ECO:0000256" key="3">
    <source>
        <dbReference type="ARBA" id="ARBA00022741"/>
    </source>
</evidence>
<dbReference type="SUPFAM" id="SSF52540">
    <property type="entry name" value="P-loop containing nucleoside triphosphate hydrolases"/>
    <property type="match status" value="1"/>
</dbReference>
<keyword evidence="4" id="KW-0227">DNA damage</keyword>
<dbReference type="InterPro" id="IPR011604">
    <property type="entry name" value="PDDEXK-like_dom_sf"/>
</dbReference>
<proteinExistence type="inferred from homology"/>
<dbReference type="PROSITE" id="PS51198">
    <property type="entry name" value="UVRD_HELICASE_ATP_BIND"/>
    <property type="match status" value="1"/>
</dbReference>
<dbReference type="InterPro" id="IPR013986">
    <property type="entry name" value="DExx_box_DNA_helicase_dom_sf"/>
</dbReference>
<keyword evidence="7" id="KW-0269">Exonuclease</keyword>
<dbReference type="InterPro" id="IPR038726">
    <property type="entry name" value="PDDEXK_AddAB-type"/>
</dbReference>
<dbReference type="EMBL" id="VLJT01000061">
    <property type="protein sequence ID" value="TWH09186.1"/>
    <property type="molecule type" value="Genomic_DNA"/>
</dbReference>
<evidence type="ECO:0000256" key="15">
    <source>
        <dbReference type="PROSITE-ProRule" id="PRU00560"/>
    </source>
</evidence>
<evidence type="ECO:0000256" key="12">
    <source>
        <dbReference type="ARBA" id="ARBA00034617"/>
    </source>
</evidence>
<dbReference type="GO" id="GO:0043138">
    <property type="term" value="F:3'-5' DNA helicase activity"/>
    <property type="evidence" value="ECO:0007669"/>
    <property type="project" value="UniProtKB-EC"/>
</dbReference>
<dbReference type="GO" id="GO:0005829">
    <property type="term" value="C:cytosol"/>
    <property type="evidence" value="ECO:0007669"/>
    <property type="project" value="TreeGrafter"/>
</dbReference>
<dbReference type="GO" id="GO:0033202">
    <property type="term" value="C:DNA helicase complex"/>
    <property type="evidence" value="ECO:0007669"/>
    <property type="project" value="TreeGrafter"/>
</dbReference>
<dbReference type="InterPro" id="IPR014017">
    <property type="entry name" value="DNA_helicase_UvrD-like_C"/>
</dbReference>
<feature type="region of interest" description="Disordered" evidence="16">
    <location>
        <begin position="851"/>
        <end position="872"/>
    </location>
</feature>
<feature type="domain" description="UvrD-like helicase ATP-binding" evidence="17">
    <location>
        <begin position="60"/>
        <end position="372"/>
    </location>
</feature>
<comment type="catalytic activity">
    <reaction evidence="14">
        <text>ATP + H2O = ADP + phosphate + H(+)</text>
        <dbReference type="Rhea" id="RHEA:13065"/>
        <dbReference type="ChEBI" id="CHEBI:15377"/>
        <dbReference type="ChEBI" id="CHEBI:15378"/>
        <dbReference type="ChEBI" id="CHEBI:30616"/>
        <dbReference type="ChEBI" id="CHEBI:43474"/>
        <dbReference type="ChEBI" id="CHEBI:456216"/>
        <dbReference type="EC" id="5.6.2.4"/>
    </reaction>
</comment>
<dbReference type="GO" id="GO:0004527">
    <property type="term" value="F:exonuclease activity"/>
    <property type="evidence" value="ECO:0007669"/>
    <property type="project" value="UniProtKB-KW"/>
</dbReference>
<dbReference type="AlphaFoldDB" id="A0A562DHV0"/>
<evidence type="ECO:0000256" key="8">
    <source>
        <dbReference type="ARBA" id="ARBA00022840"/>
    </source>
</evidence>
<accession>A0A562DHV0</accession>
<dbReference type="Pfam" id="PF13361">
    <property type="entry name" value="UvrD_C"/>
    <property type="match status" value="1"/>
</dbReference>
<dbReference type="Gene3D" id="3.40.50.300">
    <property type="entry name" value="P-loop containing nucleotide triphosphate hydrolases"/>
    <property type="match status" value="2"/>
</dbReference>
<evidence type="ECO:0000256" key="5">
    <source>
        <dbReference type="ARBA" id="ARBA00022801"/>
    </source>
</evidence>
<evidence type="ECO:0000256" key="13">
    <source>
        <dbReference type="ARBA" id="ARBA00034808"/>
    </source>
</evidence>
<evidence type="ECO:0000259" key="18">
    <source>
        <dbReference type="PROSITE" id="PS51217"/>
    </source>
</evidence>
<comment type="caution">
    <text evidence="19">The sequence shown here is derived from an EMBL/GenBank/DDBJ whole genome shotgun (WGS) entry which is preliminary data.</text>
</comment>
<name>A0A562DHV0_RHORH</name>
<evidence type="ECO:0000256" key="6">
    <source>
        <dbReference type="ARBA" id="ARBA00022806"/>
    </source>
</evidence>
<evidence type="ECO:0000256" key="10">
    <source>
        <dbReference type="ARBA" id="ARBA00023204"/>
    </source>
</evidence>